<dbReference type="KEGG" id="cmic:caldi_32320"/>
<organism evidence="6 7">
    <name type="scientific">Caldinitratiruptor microaerophilus</name>
    <dbReference type="NCBI Taxonomy" id="671077"/>
    <lineage>
        <taxon>Bacteria</taxon>
        <taxon>Bacillati</taxon>
        <taxon>Bacillota</taxon>
        <taxon>Clostridia</taxon>
        <taxon>Eubacteriales</taxon>
        <taxon>Symbiobacteriaceae</taxon>
        <taxon>Caldinitratiruptor</taxon>
    </lineage>
</organism>
<dbReference type="InterPro" id="IPR018264">
    <property type="entry name" value="Ribosomal_bL33_CS"/>
</dbReference>
<dbReference type="GO" id="GO:1990904">
    <property type="term" value="C:ribonucleoprotein complex"/>
    <property type="evidence" value="ECO:0007669"/>
    <property type="project" value="UniProtKB-KW"/>
</dbReference>
<dbReference type="InterPro" id="IPR011332">
    <property type="entry name" value="Ribosomal_zn-bd"/>
</dbReference>
<evidence type="ECO:0000313" key="7">
    <source>
        <dbReference type="Proteomes" id="UP001163687"/>
    </source>
</evidence>
<evidence type="ECO:0000256" key="4">
    <source>
        <dbReference type="ARBA" id="ARBA00035176"/>
    </source>
</evidence>
<accession>A0AA35CQ66</accession>
<proteinExistence type="inferred from homology"/>
<sequence length="54" mass="6251">MAAKGNRVIITMACTDCKQRNYSTTKNRKNDPGRLELKKFCPTCGRHTLHRETR</sequence>
<evidence type="ECO:0000256" key="5">
    <source>
        <dbReference type="HAMAP-Rule" id="MF_00294"/>
    </source>
</evidence>
<dbReference type="GO" id="GO:0003735">
    <property type="term" value="F:structural constituent of ribosome"/>
    <property type="evidence" value="ECO:0007669"/>
    <property type="project" value="InterPro"/>
</dbReference>
<dbReference type="HAMAP" id="MF_00294">
    <property type="entry name" value="Ribosomal_bL33"/>
    <property type="match status" value="1"/>
</dbReference>
<evidence type="ECO:0000256" key="1">
    <source>
        <dbReference type="ARBA" id="ARBA00007596"/>
    </source>
</evidence>
<protein>
    <recommendedName>
        <fullName evidence="4 5">Large ribosomal subunit protein bL33</fullName>
    </recommendedName>
</protein>
<comment type="similarity">
    <text evidence="1 5">Belongs to the bacterial ribosomal protein bL33 family.</text>
</comment>
<dbReference type="GO" id="GO:0005840">
    <property type="term" value="C:ribosome"/>
    <property type="evidence" value="ECO:0007669"/>
    <property type="project" value="UniProtKB-KW"/>
</dbReference>
<name>A0AA35CQ66_9FIRM</name>
<dbReference type="EMBL" id="AP025628">
    <property type="protein sequence ID" value="BDG62142.1"/>
    <property type="molecule type" value="Genomic_DNA"/>
</dbReference>
<gene>
    <name evidence="5 6" type="primary">rpmG</name>
    <name evidence="6" type="ORF">caldi_32320</name>
</gene>
<dbReference type="InterPro" id="IPR038584">
    <property type="entry name" value="Ribosomal_bL33_sf"/>
</dbReference>
<evidence type="ECO:0000256" key="2">
    <source>
        <dbReference type="ARBA" id="ARBA00022980"/>
    </source>
</evidence>
<keyword evidence="7" id="KW-1185">Reference proteome</keyword>
<dbReference type="Gene3D" id="2.20.28.120">
    <property type="entry name" value="Ribosomal protein L33"/>
    <property type="match status" value="1"/>
</dbReference>
<keyword evidence="3 5" id="KW-0687">Ribonucleoprotein</keyword>
<dbReference type="Pfam" id="PF00471">
    <property type="entry name" value="Ribosomal_L33"/>
    <property type="match status" value="1"/>
</dbReference>
<dbReference type="Proteomes" id="UP001163687">
    <property type="component" value="Chromosome"/>
</dbReference>
<keyword evidence="2 5" id="KW-0689">Ribosomal protein</keyword>
<dbReference type="NCBIfam" id="NF001860">
    <property type="entry name" value="PRK00595.1"/>
    <property type="match status" value="1"/>
</dbReference>
<dbReference type="InterPro" id="IPR001705">
    <property type="entry name" value="Ribosomal_bL33"/>
</dbReference>
<dbReference type="RefSeq" id="WP_264842742.1">
    <property type="nucleotide sequence ID" value="NZ_AP025628.1"/>
</dbReference>
<dbReference type="PANTHER" id="PTHR43168">
    <property type="entry name" value="50S RIBOSOMAL PROTEIN L33, CHLOROPLASTIC"/>
    <property type="match status" value="1"/>
</dbReference>
<dbReference type="SUPFAM" id="SSF57829">
    <property type="entry name" value="Zn-binding ribosomal proteins"/>
    <property type="match status" value="1"/>
</dbReference>
<evidence type="ECO:0000313" key="6">
    <source>
        <dbReference type="EMBL" id="BDG62142.1"/>
    </source>
</evidence>
<dbReference type="NCBIfam" id="NF001764">
    <property type="entry name" value="PRK00504.1"/>
    <property type="match status" value="1"/>
</dbReference>
<reference evidence="6" key="1">
    <citation type="submission" date="2022-03" db="EMBL/GenBank/DDBJ databases">
        <title>Complete genome sequence of Caldinitratiruptor microaerophilus.</title>
        <authorList>
            <person name="Mukaiyama R."/>
            <person name="Nishiyama T."/>
            <person name="Ueda K."/>
        </authorList>
    </citation>
    <scope>NUCLEOTIDE SEQUENCE</scope>
    <source>
        <strain evidence="6">JCM 16183</strain>
    </source>
</reference>
<evidence type="ECO:0000256" key="3">
    <source>
        <dbReference type="ARBA" id="ARBA00023274"/>
    </source>
</evidence>
<dbReference type="GO" id="GO:0005737">
    <property type="term" value="C:cytoplasm"/>
    <property type="evidence" value="ECO:0007669"/>
    <property type="project" value="UniProtKB-ARBA"/>
</dbReference>
<dbReference type="AlphaFoldDB" id="A0AA35CQ66"/>
<dbReference type="GO" id="GO:0006412">
    <property type="term" value="P:translation"/>
    <property type="evidence" value="ECO:0007669"/>
    <property type="project" value="UniProtKB-UniRule"/>
</dbReference>
<dbReference type="NCBIfam" id="TIGR01023">
    <property type="entry name" value="rpmG_bact"/>
    <property type="match status" value="1"/>
</dbReference>
<dbReference type="PROSITE" id="PS00582">
    <property type="entry name" value="RIBOSOMAL_L33"/>
    <property type="match status" value="1"/>
</dbReference>
<dbReference type="PANTHER" id="PTHR43168:SF2">
    <property type="entry name" value="LARGE RIBOSOMAL SUBUNIT PROTEIN BL33C"/>
    <property type="match status" value="1"/>
</dbReference>